<organism evidence="9 10">
    <name type="scientific">Molorchus minor</name>
    <dbReference type="NCBI Taxonomy" id="1323400"/>
    <lineage>
        <taxon>Eukaryota</taxon>
        <taxon>Metazoa</taxon>
        <taxon>Ecdysozoa</taxon>
        <taxon>Arthropoda</taxon>
        <taxon>Hexapoda</taxon>
        <taxon>Insecta</taxon>
        <taxon>Pterygota</taxon>
        <taxon>Neoptera</taxon>
        <taxon>Endopterygota</taxon>
        <taxon>Coleoptera</taxon>
        <taxon>Polyphaga</taxon>
        <taxon>Cucujiformia</taxon>
        <taxon>Chrysomeloidea</taxon>
        <taxon>Cerambycidae</taxon>
        <taxon>Lamiinae</taxon>
        <taxon>Monochamini</taxon>
        <taxon>Molorchus</taxon>
    </lineage>
</organism>
<evidence type="ECO:0000313" key="9">
    <source>
        <dbReference type="EMBL" id="KAJ8983312.1"/>
    </source>
</evidence>
<comment type="similarity">
    <text evidence="3">Belongs to the Nudix hydrolase family.</text>
</comment>
<evidence type="ECO:0000256" key="6">
    <source>
        <dbReference type="ARBA" id="ARBA00022842"/>
    </source>
</evidence>
<dbReference type="PROSITE" id="PS51462">
    <property type="entry name" value="NUDIX"/>
    <property type="match status" value="1"/>
</dbReference>
<dbReference type="EMBL" id="JAPWTJ010000080">
    <property type="protein sequence ID" value="KAJ8983312.1"/>
    <property type="molecule type" value="Genomic_DNA"/>
</dbReference>
<dbReference type="Gene3D" id="3.90.79.10">
    <property type="entry name" value="Nucleoside Triphosphate Pyrophosphohydrolase"/>
    <property type="match status" value="1"/>
</dbReference>
<evidence type="ECO:0000256" key="4">
    <source>
        <dbReference type="ARBA" id="ARBA00022723"/>
    </source>
</evidence>
<sequence>MIVYSILEPSMKNVTNVTQLNLKTWRESASLILAAKSIFCKSPNREHASDFNYKVLGLQRSLKSKFMANAYVFPGGNVSKTDSNPSWMKVFEKFGYDSKLFKELYPEENVPLIMQNDEIQRLPKYLSLRICAIRETFEECGILICKSNNIENNKNLTSSWASYIEGNEIIKWQQKIHDNTEEFLNLCTQLDLCPDVCALKNWSNWKTPSDEHFRFNAMFFFTNFSQMPSVNKEEKEIQNVKWYAPSEYLQEHSERKLMLPIPQFYEISRLKKLFGY</sequence>
<evidence type="ECO:0000259" key="8">
    <source>
        <dbReference type="PROSITE" id="PS51462"/>
    </source>
</evidence>
<keyword evidence="7" id="KW-0464">Manganese</keyword>
<proteinExistence type="inferred from homology"/>
<evidence type="ECO:0000313" key="10">
    <source>
        <dbReference type="Proteomes" id="UP001162164"/>
    </source>
</evidence>
<name>A0ABQ9JZT9_9CUCU</name>
<evidence type="ECO:0000256" key="1">
    <source>
        <dbReference type="ARBA" id="ARBA00001936"/>
    </source>
</evidence>
<dbReference type="SUPFAM" id="SSF55811">
    <property type="entry name" value="Nudix"/>
    <property type="match status" value="1"/>
</dbReference>
<evidence type="ECO:0000256" key="2">
    <source>
        <dbReference type="ARBA" id="ARBA00001946"/>
    </source>
</evidence>
<dbReference type="PANTHER" id="PTHR12318:SF0">
    <property type="entry name" value="ACYL-COENZYME A DIPHOSPHATASE NUDT19"/>
    <property type="match status" value="1"/>
</dbReference>
<evidence type="ECO:0000256" key="3">
    <source>
        <dbReference type="ARBA" id="ARBA00005582"/>
    </source>
</evidence>
<keyword evidence="6" id="KW-0460">Magnesium</keyword>
<accession>A0ABQ9JZT9</accession>
<comment type="cofactor">
    <cofactor evidence="1">
        <name>Mn(2+)</name>
        <dbReference type="ChEBI" id="CHEBI:29035"/>
    </cofactor>
</comment>
<gene>
    <name evidence="9" type="ORF">NQ317_010850</name>
</gene>
<dbReference type="CDD" id="cd18870">
    <property type="entry name" value="NUDIX_AcylCoAdiphos_Nudt19"/>
    <property type="match status" value="1"/>
</dbReference>
<evidence type="ECO:0000256" key="5">
    <source>
        <dbReference type="ARBA" id="ARBA00022801"/>
    </source>
</evidence>
<protein>
    <recommendedName>
        <fullName evidence="8">Nudix hydrolase domain-containing protein</fullName>
    </recommendedName>
</protein>
<reference evidence="9" key="1">
    <citation type="journal article" date="2023" name="Insect Mol. Biol.">
        <title>Genome sequencing provides insights into the evolution of gene families encoding plant cell wall-degrading enzymes in longhorned beetles.</title>
        <authorList>
            <person name="Shin N.R."/>
            <person name="Okamura Y."/>
            <person name="Kirsch R."/>
            <person name="Pauchet Y."/>
        </authorList>
    </citation>
    <scope>NUCLEOTIDE SEQUENCE</scope>
    <source>
        <strain evidence="9">MMC_N1</strain>
    </source>
</reference>
<evidence type="ECO:0000256" key="7">
    <source>
        <dbReference type="ARBA" id="ARBA00023211"/>
    </source>
</evidence>
<dbReference type="InterPro" id="IPR039121">
    <property type="entry name" value="NUDT19"/>
</dbReference>
<keyword evidence="4" id="KW-0479">Metal-binding</keyword>
<dbReference type="PANTHER" id="PTHR12318">
    <property type="entry name" value="TESTOSTERONE-REGULATED PROTEIN RP2"/>
    <property type="match status" value="1"/>
</dbReference>
<feature type="domain" description="Nudix hydrolase" evidence="8">
    <location>
        <begin position="24"/>
        <end position="265"/>
    </location>
</feature>
<dbReference type="InterPro" id="IPR015797">
    <property type="entry name" value="NUDIX_hydrolase-like_dom_sf"/>
</dbReference>
<comment type="caution">
    <text evidence="9">The sequence shown here is derived from an EMBL/GenBank/DDBJ whole genome shotgun (WGS) entry which is preliminary data.</text>
</comment>
<dbReference type="Proteomes" id="UP001162164">
    <property type="component" value="Unassembled WGS sequence"/>
</dbReference>
<comment type="cofactor">
    <cofactor evidence="2">
        <name>Mg(2+)</name>
        <dbReference type="ChEBI" id="CHEBI:18420"/>
    </cofactor>
</comment>
<keyword evidence="10" id="KW-1185">Reference proteome</keyword>
<keyword evidence="5" id="KW-0378">Hydrolase</keyword>
<dbReference type="InterPro" id="IPR000086">
    <property type="entry name" value="NUDIX_hydrolase_dom"/>
</dbReference>